<dbReference type="InterPro" id="IPR036162">
    <property type="entry name" value="Resolvase-like_N_sf"/>
</dbReference>
<dbReference type="PANTHER" id="PTHR30461:SF23">
    <property type="entry name" value="DNA RECOMBINASE-RELATED"/>
    <property type="match status" value="1"/>
</dbReference>
<evidence type="ECO:0000259" key="3">
    <source>
        <dbReference type="PROSITE" id="PS51737"/>
    </source>
</evidence>
<dbReference type="SMART" id="SM00857">
    <property type="entry name" value="Resolvase"/>
    <property type="match status" value="1"/>
</dbReference>
<feature type="coiled-coil region" evidence="1">
    <location>
        <begin position="419"/>
        <end position="446"/>
    </location>
</feature>
<comment type="caution">
    <text evidence="5">The sequence shown here is derived from an EMBL/GenBank/DDBJ whole genome shotgun (WGS) entry which is preliminary data.</text>
</comment>
<evidence type="ECO:0000313" key="5">
    <source>
        <dbReference type="EMBL" id="KAA9033092.1"/>
    </source>
</evidence>
<dbReference type="InterPro" id="IPR011109">
    <property type="entry name" value="DNA_bind_recombinase_dom"/>
</dbReference>
<dbReference type="GO" id="GO:0000150">
    <property type="term" value="F:DNA strand exchange activity"/>
    <property type="evidence" value="ECO:0007669"/>
    <property type="project" value="InterPro"/>
</dbReference>
<dbReference type="PROSITE" id="PS51736">
    <property type="entry name" value="RECOMBINASES_3"/>
    <property type="match status" value="1"/>
</dbReference>
<name>A0A5J5I8J2_9SPHN</name>
<dbReference type="InterPro" id="IPR006119">
    <property type="entry name" value="Resolv_N"/>
</dbReference>
<gene>
    <name evidence="5" type="ORF">F4U95_03620</name>
    <name evidence="4" type="ORF">F4U96_03620</name>
</gene>
<dbReference type="Pfam" id="PF13408">
    <property type="entry name" value="Zn_ribbon_recom"/>
    <property type="match status" value="1"/>
</dbReference>
<dbReference type="SUPFAM" id="SSF53041">
    <property type="entry name" value="Resolvase-like"/>
    <property type="match status" value="1"/>
</dbReference>
<dbReference type="Pfam" id="PF00239">
    <property type="entry name" value="Resolvase"/>
    <property type="match status" value="1"/>
</dbReference>
<dbReference type="Pfam" id="PF07508">
    <property type="entry name" value="Recombinase"/>
    <property type="match status" value="1"/>
</dbReference>
<feature type="domain" description="Recombinase" evidence="3">
    <location>
        <begin position="153"/>
        <end position="296"/>
    </location>
</feature>
<dbReference type="Proteomes" id="UP000325933">
    <property type="component" value="Unassembled WGS sequence"/>
</dbReference>
<dbReference type="EMBL" id="VYQA01000002">
    <property type="protein sequence ID" value="KAA9033092.1"/>
    <property type="molecule type" value="Genomic_DNA"/>
</dbReference>
<dbReference type="AlphaFoldDB" id="A0A5J5I8J2"/>
<dbReference type="Proteomes" id="UP000326364">
    <property type="component" value="Unassembled WGS sequence"/>
</dbReference>
<dbReference type="InterPro" id="IPR025827">
    <property type="entry name" value="Zn_ribbon_recom_dom"/>
</dbReference>
<dbReference type="GO" id="GO:0003677">
    <property type="term" value="F:DNA binding"/>
    <property type="evidence" value="ECO:0007669"/>
    <property type="project" value="InterPro"/>
</dbReference>
<evidence type="ECO:0000313" key="7">
    <source>
        <dbReference type="Proteomes" id="UP000326364"/>
    </source>
</evidence>
<evidence type="ECO:0000313" key="4">
    <source>
        <dbReference type="EMBL" id="KAA9020766.1"/>
    </source>
</evidence>
<sequence>MRTILYARFSSDLQNPLSTADQLASMQERAAREGWTVIDTYFDDEVSGRAGISEMQRPGLNAMLARVERGDVDQILAEATDRIARHIGDAHAIREHLEHFGARLFTLSDGYVDEITGTIKGLMDARFLKDLAEKIKRGQRGQHGRGFNAGGLAYGYNVVKKIGDDGEIVRGILEVNEEEAAIVRRIFDDTIAGVSARAIVKALNEEGVPSPGGKLWATNVIHGDRIRANGILRNNIYRGVMVYGRTRRVYHPKTRRYVARVNPVTEWRFMEVPHLRIVSDEQWATIEERYSAFDGDIRKLEKRPKRLLSKLGKCGECGGTWTVIGPDKWGCSARKAKGICTNTRTISTRLYEQRVLGQIKHILLDPEAVALFVDRYNIGIRKRQAEAGSNRAPLERKAADLKSKVTRLVDAIADGAGEFQEVKDRLRTARADLADVQRQLAAMKEAVPLELSSDLADRYRLYIAELDAALATEGTARERAAAAIRELIDTITLTAKADGRGVDIEVTGRMANIINLAKNSG</sequence>
<dbReference type="PROSITE" id="PS51737">
    <property type="entry name" value="RECOMBINASE_DNA_BIND"/>
    <property type="match status" value="1"/>
</dbReference>
<dbReference type="PANTHER" id="PTHR30461">
    <property type="entry name" value="DNA-INVERTASE FROM LAMBDOID PROPHAGE"/>
    <property type="match status" value="1"/>
</dbReference>
<organism evidence="5 6">
    <name type="scientific">Sphingobium limneticum</name>
    <dbReference type="NCBI Taxonomy" id="1007511"/>
    <lineage>
        <taxon>Bacteria</taxon>
        <taxon>Pseudomonadati</taxon>
        <taxon>Pseudomonadota</taxon>
        <taxon>Alphaproteobacteria</taxon>
        <taxon>Sphingomonadales</taxon>
        <taxon>Sphingomonadaceae</taxon>
        <taxon>Sphingobium</taxon>
    </lineage>
</organism>
<dbReference type="InterPro" id="IPR050639">
    <property type="entry name" value="SSR_resolvase"/>
</dbReference>
<proteinExistence type="predicted"/>
<dbReference type="Gene3D" id="3.40.50.1390">
    <property type="entry name" value="Resolvase, N-terminal catalytic domain"/>
    <property type="match status" value="1"/>
</dbReference>
<reference evidence="6 7" key="1">
    <citation type="submission" date="2019-09" db="EMBL/GenBank/DDBJ databases">
        <authorList>
            <person name="Feng G."/>
        </authorList>
    </citation>
    <scope>NUCLEOTIDE SEQUENCE [LARGE SCALE GENOMIC DNA]</scope>
    <source>
        <strain evidence="5 6">KACC 19283</strain>
        <strain evidence="4 7">KACC 19284</strain>
    </source>
</reference>
<dbReference type="RefSeq" id="WP_150424609.1">
    <property type="nucleotide sequence ID" value="NZ_VYQA01000002.1"/>
</dbReference>
<protein>
    <submittedName>
        <fullName evidence="5">Recombinase family protein</fullName>
    </submittedName>
</protein>
<evidence type="ECO:0000259" key="2">
    <source>
        <dbReference type="PROSITE" id="PS51736"/>
    </source>
</evidence>
<keyword evidence="7" id="KW-1185">Reference proteome</keyword>
<feature type="domain" description="Resolvase/invertase-type recombinase catalytic" evidence="2">
    <location>
        <begin position="2"/>
        <end position="158"/>
    </location>
</feature>
<dbReference type="Gene3D" id="3.90.1750.20">
    <property type="entry name" value="Putative Large Serine Recombinase, Chain B, Domain 2"/>
    <property type="match status" value="1"/>
</dbReference>
<accession>A0A5J5I8J2</accession>
<evidence type="ECO:0000256" key="1">
    <source>
        <dbReference type="SAM" id="Coils"/>
    </source>
</evidence>
<dbReference type="InterPro" id="IPR038109">
    <property type="entry name" value="DNA_bind_recomb_sf"/>
</dbReference>
<dbReference type="EMBL" id="VYQB01000002">
    <property type="protein sequence ID" value="KAA9020766.1"/>
    <property type="molecule type" value="Genomic_DNA"/>
</dbReference>
<keyword evidence="1" id="KW-0175">Coiled coil</keyword>
<dbReference type="CDD" id="cd00338">
    <property type="entry name" value="Ser_Recombinase"/>
    <property type="match status" value="1"/>
</dbReference>
<evidence type="ECO:0000313" key="6">
    <source>
        <dbReference type="Proteomes" id="UP000325933"/>
    </source>
</evidence>